<dbReference type="EMBL" id="JARJCN010000014">
    <property type="protein sequence ID" value="KAJ7094523.1"/>
    <property type="molecule type" value="Genomic_DNA"/>
</dbReference>
<evidence type="ECO:0000313" key="1">
    <source>
        <dbReference type="EMBL" id="KAJ7094523.1"/>
    </source>
</evidence>
<comment type="caution">
    <text evidence="1">The sequence shown here is derived from an EMBL/GenBank/DDBJ whole genome shotgun (WGS) entry which is preliminary data.</text>
</comment>
<evidence type="ECO:0000313" key="2">
    <source>
        <dbReference type="Proteomes" id="UP001222325"/>
    </source>
</evidence>
<accession>A0AAD6XRL7</accession>
<keyword evidence="2" id="KW-1185">Reference proteome</keyword>
<dbReference type="AlphaFoldDB" id="A0AAD6XRL7"/>
<organism evidence="1 2">
    <name type="scientific">Mycena belliarum</name>
    <dbReference type="NCBI Taxonomy" id="1033014"/>
    <lineage>
        <taxon>Eukaryota</taxon>
        <taxon>Fungi</taxon>
        <taxon>Dikarya</taxon>
        <taxon>Basidiomycota</taxon>
        <taxon>Agaricomycotina</taxon>
        <taxon>Agaricomycetes</taxon>
        <taxon>Agaricomycetidae</taxon>
        <taxon>Agaricales</taxon>
        <taxon>Marasmiineae</taxon>
        <taxon>Mycenaceae</taxon>
        <taxon>Mycena</taxon>
    </lineage>
</organism>
<reference evidence="1" key="1">
    <citation type="submission" date="2023-03" db="EMBL/GenBank/DDBJ databases">
        <title>Massive genome expansion in bonnet fungi (Mycena s.s.) driven by repeated elements and novel gene families across ecological guilds.</title>
        <authorList>
            <consortium name="Lawrence Berkeley National Laboratory"/>
            <person name="Harder C.B."/>
            <person name="Miyauchi S."/>
            <person name="Viragh M."/>
            <person name="Kuo A."/>
            <person name="Thoen E."/>
            <person name="Andreopoulos B."/>
            <person name="Lu D."/>
            <person name="Skrede I."/>
            <person name="Drula E."/>
            <person name="Henrissat B."/>
            <person name="Morin E."/>
            <person name="Kohler A."/>
            <person name="Barry K."/>
            <person name="LaButti K."/>
            <person name="Morin E."/>
            <person name="Salamov A."/>
            <person name="Lipzen A."/>
            <person name="Mereny Z."/>
            <person name="Hegedus B."/>
            <person name="Baldrian P."/>
            <person name="Stursova M."/>
            <person name="Weitz H."/>
            <person name="Taylor A."/>
            <person name="Grigoriev I.V."/>
            <person name="Nagy L.G."/>
            <person name="Martin F."/>
            <person name="Kauserud H."/>
        </authorList>
    </citation>
    <scope>NUCLEOTIDE SEQUENCE</scope>
    <source>
        <strain evidence="1">CBHHK173m</strain>
    </source>
</reference>
<sequence length="238" mass="25919">MLTASVQLPTARCPLRPLSVPAQSYGAGSSRCGFRPRIFSPEKRNSHLSAKGKLCKPSSWSVAPDLGNKLTEALESDLDLLLPQHPILHDAITRAILHLVNEWKDHFGDNAVYDYDDQETATNDACRLLLVAVGTAAFHAIQAAATLGATSTARLRFRPKHAAGAASSVFDNALYLNSATTNILGVEDKRASLLPWASMELVQRGLSCGVVDLENEAPNLKNQPNWVHYMPQPTRWIG</sequence>
<dbReference type="Proteomes" id="UP001222325">
    <property type="component" value="Unassembled WGS sequence"/>
</dbReference>
<protein>
    <submittedName>
        <fullName evidence="1">Uncharacterized protein</fullName>
    </submittedName>
</protein>
<name>A0AAD6XRL7_9AGAR</name>
<proteinExistence type="predicted"/>
<gene>
    <name evidence="1" type="ORF">B0H15DRAFT_126766</name>
</gene>